<keyword evidence="7" id="KW-1185">Reference proteome</keyword>
<dbReference type="EMBL" id="CP000383">
    <property type="protein sequence ID" value="ABG58554.1"/>
    <property type="molecule type" value="Genomic_DNA"/>
</dbReference>
<gene>
    <name evidence="6" type="ordered locus">CHU_1282</name>
</gene>
<dbReference type="PANTHER" id="PTHR42887:SF2">
    <property type="entry name" value="OS12G0638800 PROTEIN"/>
    <property type="match status" value="1"/>
</dbReference>
<dbReference type="PRINTS" id="PR00411">
    <property type="entry name" value="PNDRDTASEI"/>
</dbReference>
<accession>A0A6N4SQJ9</accession>
<dbReference type="RefSeq" id="WP_011584669.1">
    <property type="nucleotide sequence ID" value="NC_008255.1"/>
</dbReference>
<proteinExistence type="predicted"/>
<keyword evidence="2" id="KW-0285">Flavoprotein</keyword>
<dbReference type="SUPFAM" id="SSF160996">
    <property type="entry name" value="HI0933 insert domain-like"/>
    <property type="match status" value="1"/>
</dbReference>
<name>A0A6N4SQJ9_CYTH3</name>
<dbReference type="PRINTS" id="PR00368">
    <property type="entry name" value="FADPNR"/>
</dbReference>
<dbReference type="OrthoDB" id="9773233at2"/>
<dbReference type="Pfam" id="PF03486">
    <property type="entry name" value="HI0933_like"/>
    <property type="match status" value="1"/>
</dbReference>
<dbReference type="Gene3D" id="1.10.8.260">
    <property type="entry name" value="HI0933 insert domain-like"/>
    <property type="match status" value="1"/>
</dbReference>
<comment type="cofactor">
    <cofactor evidence="1">
        <name>FAD</name>
        <dbReference type="ChEBI" id="CHEBI:57692"/>
    </cofactor>
</comment>
<keyword evidence="3" id="KW-0274">FAD</keyword>
<sequence length="403" mass="44023">MNIVIVGGGAAGFFSAITCAATNKSAKVTIVEKTDKLLSKVRVSGGGRCNVTNACDTLEEFVKHYPRGSELLRTAFKTFSNKDTIAWFNKRSVKLKTEPDGRIFPVSDSSQTIIDCLLSEAAKYQIKIITKFQVQSIKQTPSGFSITSAEQAALTADKIIIASGGYPQIHHYNWLKELGLTIAEPVPSLFTFNIPASPIKALMGVSQLAEVSIKQTSYSYKGPLLITHWGVSGPAVLKLSAFAARDLAIKKYNFDIQINWLGDTPNVSENDLKIVREQHAKKLVRNVIPLGLPKRLWEVFCDQAEVRPFENWAELGNKKLKLLFSFIKKYPLTASGKTTFKEEFVTCGGISLDSINNQTLEALHCPGVYVAGEALDIDGITGGFNFQAAWTTGYIAGLNCASA</sequence>
<dbReference type="InterPro" id="IPR036188">
    <property type="entry name" value="FAD/NAD-bd_sf"/>
</dbReference>
<dbReference type="InterPro" id="IPR023166">
    <property type="entry name" value="BaiN-like_dom_sf"/>
</dbReference>
<feature type="domain" description="RsdA/BaiN/AoA(So)-like Rossmann fold-like" evidence="4">
    <location>
        <begin position="2"/>
        <end position="398"/>
    </location>
</feature>
<evidence type="ECO:0000256" key="1">
    <source>
        <dbReference type="ARBA" id="ARBA00001974"/>
    </source>
</evidence>
<feature type="domain" description="RsdA/BaiN/AoA(So)-like insert" evidence="5">
    <location>
        <begin position="186"/>
        <end position="345"/>
    </location>
</feature>
<evidence type="ECO:0000313" key="7">
    <source>
        <dbReference type="Proteomes" id="UP000001822"/>
    </source>
</evidence>
<organism evidence="6 7">
    <name type="scientific">Cytophaga hutchinsonii (strain ATCC 33406 / DSM 1761 / CIP 103989 / NBRC 15051 / NCIMB 9469 / D465)</name>
    <dbReference type="NCBI Taxonomy" id="269798"/>
    <lineage>
        <taxon>Bacteria</taxon>
        <taxon>Pseudomonadati</taxon>
        <taxon>Bacteroidota</taxon>
        <taxon>Cytophagia</taxon>
        <taxon>Cytophagales</taxon>
        <taxon>Cytophagaceae</taxon>
        <taxon>Cytophaga</taxon>
    </lineage>
</organism>
<dbReference type="AlphaFoldDB" id="A0A6N4SQJ9"/>
<evidence type="ECO:0000256" key="3">
    <source>
        <dbReference type="ARBA" id="ARBA00022827"/>
    </source>
</evidence>
<evidence type="ECO:0000313" key="6">
    <source>
        <dbReference type="EMBL" id="ABG58554.1"/>
    </source>
</evidence>
<evidence type="ECO:0000259" key="5">
    <source>
        <dbReference type="Pfam" id="PF22780"/>
    </source>
</evidence>
<evidence type="ECO:0008006" key="8">
    <source>
        <dbReference type="Google" id="ProtNLM"/>
    </source>
</evidence>
<dbReference type="Pfam" id="PF22780">
    <property type="entry name" value="HI0933_like_1st"/>
    <property type="match status" value="1"/>
</dbReference>
<evidence type="ECO:0000259" key="4">
    <source>
        <dbReference type="Pfam" id="PF03486"/>
    </source>
</evidence>
<dbReference type="Gene3D" id="3.50.50.60">
    <property type="entry name" value="FAD/NAD(P)-binding domain"/>
    <property type="match status" value="1"/>
</dbReference>
<dbReference type="InterPro" id="IPR004792">
    <property type="entry name" value="BaiN-like"/>
</dbReference>
<dbReference type="PANTHER" id="PTHR42887">
    <property type="entry name" value="OS12G0638800 PROTEIN"/>
    <property type="match status" value="1"/>
</dbReference>
<dbReference type="SUPFAM" id="SSF51905">
    <property type="entry name" value="FAD/NAD(P)-binding domain"/>
    <property type="match status" value="1"/>
</dbReference>
<dbReference type="InterPro" id="IPR057661">
    <property type="entry name" value="RsdA/BaiN/AoA(So)_Rossmann"/>
</dbReference>
<dbReference type="Gene3D" id="2.40.30.10">
    <property type="entry name" value="Translation factors"/>
    <property type="match status" value="1"/>
</dbReference>
<dbReference type="Proteomes" id="UP000001822">
    <property type="component" value="Chromosome"/>
</dbReference>
<evidence type="ECO:0000256" key="2">
    <source>
        <dbReference type="ARBA" id="ARBA00022630"/>
    </source>
</evidence>
<reference evidence="6 7" key="1">
    <citation type="journal article" date="2007" name="Appl. Environ. Microbiol.">
        <title>Genome sequence of the cellulolytic gliding bacterium Cytophaga hutchinsonii.</title>
        <authorList>
            <person name="Xie G."/>
            <person name="Bruce D.C."/>
            <person name="Challacombe J.F."/>
            <person name="Chertkov O."/>
            <person name="Detter J.C."/>
            <person name="Gilna P."/>
            <person name="Han C.S."/>
            <person name="Lucas S."/>
            <person name="Misra M."/>
            <person name="Myers G.L."/>
            <person name="Richardson P."/>
            <person name="Tapia R."/>
            <person name="Thayer N."/>
            <person name="Thompson L.S."/>
            <person name="Brettin T.S."/>
            <person name="Henrissat B."/>
            <person name="Wilson D.B."/>
            <person name="McBride M.J."/>
        </authorList>
    </citation>
    <scope>NUCLEOTIDE SEQUENCE [LARGE SCALE GENOMIC DNA]</scope>
    <source>
        <strain evidence="7">ATCC 33406 / DSM 1761 / CIP 103989 / NBRC 15051 / NCIMB 9469 / D465</strain>
    </source>
</reference>
<dbReference type="KEGG" id="chu:CHU_1282"/>
<dbReference type="NCBIfam" id="TIGR00275">
    <property type="entry name" value="aminoacetone oxidase family FAD-binding enzyme"/>
    <property type="match status" value="1"/>
</dbReference>
<dbReference type="InterPro" id="IPR055178">
    <property type="entry name" value="RsdA/BaiN/AoA(So)-like_dom"/>
</dbReference>
<protein>
    <recommendedName>
        <fullName evidence="8">Flavoprotein</fullName>
    </recommendedName>
</protein>